<feature type="transmembrane region" description="Helical" evidence="6">
    <location>
        <begin position="302"/>
        <end position="323"/>
    </location>
</feature>
<feature type="domain" description="Major facilitator superfamily (MFS) profile" evidence="7">
    <location>
        <begin position="11"/>
        <end position="391"/>
    </location>
</feature>
<keyword evidence="3 6" id="KW-0812">Transmembrane</keyword>
<keyword evidence="4 6" id="KW-1133">Transmembrane helix</keyword>
<dbReference type="SUPFAM" id="SSF103473">
    <property type="entry name" value="MFS general substrate transporter"/>
    <property type="match status" value="1"/>
</dbReference>
<dbReference type="Pfam" id="PF07690">
    <property type="entry name" value="MFS_1"/>
    <property type="match status" value="1"/>
</dbReference>
<comment type="caution">
    <text evidence="8">The sequence shown here is derived from an EMBL/GenBank/DDBJ whole genome shotgun (WGS) entry which is preliminary data.</text>
</comment>
<dbReference type="EMBL" id="JBHSSD010000047">
    <property type="protein sequence ID" value="MFC6165311.1"/>
    <property type="molecule type" value="Genomic_DNA"/>
</dbReference>
<evidence type="ECO:0000313" key="8">
    <source>
        <dbReference type="EMBL" id="MFC6165311.1"/>
    </source>
</evidence>
<feature type="transmembrane region" description="Helical" evidence="6">
    <location>
        <begin position="277"/>
        <end position="296"/>
    </location>
</feature>
<evidence type="ECO:0000256" key="4">
    <source>
        <dbReference type="ARBA" id="ARBA00022989"/>
    </source>
</evidence>
<evidence type="ECO:0000256" key="2">
    <source>
        <dbReference type="ARBA" id="ARBA00022448"/>
    </source>
</evidence>
<feature type="transmembrane region" description="Helical" evidence="6">
    <location>
        <begin position="367"/>
        <end position="387"/>
    </location>
</feature>
<dbReference type="PROSITE" id="PS50850">
    <property type="entry name" value="MFS"/>
    <property type="match status" value="1"/>
</dbReference>
<gene>
    <name evidence="8" type="ORF">ACFP3T_11565</name>
</gene>
<evidence type="ECO:0000256" key="3">
    <source>
        <dbReference type="ARBA" id="ARBA00022692"/>
    </source>
</evidence>
<dbReference type="RefSeq" id="WP_223877332.1">
    <property type="nucleotide sequence ID" value="NZ_BJDK01000023.1"/>
</dbReference>
<evidence type="ECO:0000256" key="6">
    <source>
        <dbReference type="SAM" id="Phobius"/>
    </source>
</evidence>
<keyword evidence="5 6" id="KW-0472">Membrane</keyword>
<feature type="transmembrane region" description="Helical" evidence="6">
    <location>
        <begin position="343"/>
        <end position="361"/>
    </location>
</feature>
<dbReference type="InterPro" id="IPR020846">
    <property type="entry name" value="MFS_dom"/>
</dbReference>
<feature type="transmembrane region" description="Helical" evidence="6">
    <location>
        <begin position="42"/>
        <end position="65"/>
    </location>
</feature>
<comment type="subcellular location">
    <subcellularLocation>
        <location evidence="1">Cell membrane</location>
        <topology evidence="1">Multi-pass membrane protein</topology>
    </subcellularLocation>
</comment>
<feature type="transmembrane region" description="Helical" evidence="6">
    <location>
        <begin position="161"/>
        <end position="179"/>
    </location>
</feature>
<feature type="transmembrane region" description="Helical" evidence="6">
    <location>
        <begin position="77"/>
        <end position="94"/>
    </location>
</feature>
<organism evidence="8 9">
    <name type="scientific">Lactiplantibacillus dongliensis</name>
    <dbReference type="NCBI Taxonomy" id="2559919"/>
    <lineage>
        <taxon>Bacteria</taxon>
        <taxon>Bacillati</taxon>
        <taxon>Bacillota</taxon>
        <taxon>Bacilli</taxon>
        <taxon>Lactobacillales</taxon>
        <taxon>Lactobacillaceae</taxon>
        <taxon>Lactiplantibacillus</taxon>
    </lineage>
</organism>
<reference evidence="9" key="1">
    <citation type="journal article" date="2019" name="Int. J. Syst. Evol. Microbiol.">
        <title>The Global Catalogue of Microorganisms (GCM) 10K type strain sequencing project: providing services to taxonomists for standard genome sequencing and annotation.</title>
        <authorList>
            <consortium name="The Broad Institute Genomics Platform"/>
            <consortium name="The Broad Institute Genome Sequencing Center for Infectious Disease"/>
            <person name="Wu L."/>
            <person name="Ma J."/>
        </authorList>
    </citation>
    <scope>NUCLEOTIDE SEQUENCE [LARGE SCALE GENOMIC DNA]</scope>
    <source>
        <strain evidence="9">CCM 8932</strain>
    </source>
</reference>
<dbReference type="Gene3D" id="1.20.1250.20">
    <property type="entry name" value="MFS general substrate transporter like domains"/>
    <property type="match status" value="1"/>
</dbReference>
<dbReference type="Proteomes" id="UP001596253">
    <property type="component" value="Unassembled WGS sequence"/>
</dbReference>
<keyword evidence="9" id="KW-1185">Reference proteome</keyword>
<dbReference type="CDD" id="cd17316">
    <property type="entry name" value="MFS_SV2_like"/>
    <property type="match status" value="1"/>
</dbReference>
<feature type="transmembrane region" description="Helical" evidence="6">
    <location>
        <begin position="249"/>
        <end position="270"/>
    </location>
</feature>
<evidence type="ECO:0000313" key="9">
    <source>
        <dbReference type="Proteomes" id="UP001596253"/>
    </source>
</evidence>
<sequence length="394" mass="42911">MGTTEVKGNKLLLLIGTAWLFDALDVALLSFIMPAIKTSWHLSASTLGVVSSVTSLGMFFGAIIFGHLADKIGRKPIMLVTLLLFSGGNLLLALTPNVELFILVRFITGLGLGGELPVATTIIADHFKGKQRSRMLVLVDSFWAFGWILAAVLAFSVMTYIGWRVTVLITALMGLYVILIRRHLPETHTAEAAKYSFKEAWTQVWSSQYWRTTLALGILWFVIMFVYYGMFLWLPTVLATRGFPLVKSYGYTVLMSIAQLPGYYLAAWLVGRVSRKLVLSIYLLGTMASAAVFGLATSNMMILVSGAWLSFFTLGAWGIMIAFTPSHYALAVRGMGIGVTQSIGRVGAIGGPYLVGMLISIGFSIPAVFGVFVGALVLGILVLLFGLKDHVDRD</sequence>
<feature type="transmembrane region" description="Helical" evidence="6">
    <location>
        <begin position="136"/>
        <end position="155"/>
    </location>
</feature>
<proteinExistence type="predicted"/>
<protein>
    <submittedName>
        <fullName evidence="8">MFS transporter</fullName>
    </submittedName>
</protein>
<name>A0ABW1R5X5_9LACO</name>
<evidence type="ECO:0000256" key="5">
    <source>
        <dbReference type="ARBA" id="ARBA00023136"/>
    </source>
</evidence>
<feature type="transmembrane region" description="Helical" evidence="6">
    <location>
        <begin position="12"/>
        <end position="36"/>
    </location>
</feature>
<dbReference type="PANTHER" id="PTHR23508:SF10">
    <property type="entry name" value="CARBOXYLIC ACID TRANSPORTER PROTEIN HOMOLOG"/>
    <property type="match status" value="1"/>
</dbReference>
<keyword evidence="2" id="KW-0813">Transport</keyword>
<dbReference type="InterPro" id="IPR036259">
    <property type="entry name" value="MFS_trans_sf"/>
</dbReference>
<evidence type="ECO:0000256" key="1">
    <source>
        <dbReference type="ARBA" id="ARBA00004651"/>
    </source>
</evidence>
<dbReference type="InterPro" id="IPR011701">
    <property type="entry name" value="MFS"/>
</dbReference>
<accession>A0ABW1R5X5</accession>
<feature type="transmembrane region" description="Helical" evidence="6">
    <location>
        <begin position="214"/>
        <end position="234"/>
    </location>
</feature>
<dbReference type="PANTHER" id="PTHR23508">
    <property type="entry name" value="CARBOXYLIC ACID TRANSPORTER PROTEIN HOMOLOG"/>
    <property type="match status" value="1"/>
</dbReference>
<feature type="transmembrane region" description="Helical" evidence="6">
    <location>
        <begin position="100"/>
        <end position="124"/>
    </location>
</feature>
<evidence type="ECO:0000259" key="7">
    <source>
        <dbReference type="PROSITE" id="PS50850"/>
    </source>
</evidence>